<dbReference type="PROSITE" id="PS50883">
    <property type="entry name" value="EAL"/>
    <property type="match status" value="1"/>
</dbReference>
<feature type="transmembrane region" description="Helical" evidence="1">
    <location>
        <begin position="48"/>
        <end position="71"/>
    </location>
</feature>
<organism evidence="5 6">
    <name type="scientific">Martelella mediterranea</name>
    <dbReference type="NCBI Taxonomy" id="293089"/>
    <lineage>
        <taxon>Bacteria</taxon>
        <taxon>Pseudomonadati</taxon>
        <taxon>Pseudomonadota</taxon>
        <taxon>Alphaproteobacteria</taxon>
        <taxon>Hyphomicrobiales</taxon>
        <taxon>Aurantimonadaceae</taxon>
        <taxon>Martelella</taxon>
    </lineage>
</organism>
<comment type="caution">
    <text evidence="5">The sequence shown here is derived from an EMBL/GenBank/DDBJ whole genome shotgun (WGS) entry which is preliminary data.</text>
</comment>
<dbReference type="CDD" id="cd01948">
    <property type="entry name" value="EAL"/>
    <property type="match status" value="1"/>
</dbReference>
<dbReference type="Pfam" id="PF00990">
    <property type="entry name" value="GGDEF"/>
    <property type="match status" value="1"/>
</dbReference>
<dbReference type="RefSeq" id="WP_132310572.1">
    <property type="nucleotide sequence ID" value="NZ_SMAR01000010.1"/>
</dbReference>
<keyword evidence="6" id="KW-1185">Reference proteome</keyword>
<dbReference type="InterPro" id="IPR035919">
    <property type="entry name" value="EAL_sf"/>
</dbReference>
<dbReference type="InterPro" id="IPR000160">
    <property type="entry name" value="GGDEF_dom"/>
</dbReference>
<evidence type="ECO:0000259" key="3">
    <source>
        <dbReference type="PROSITE" id="PS50887"/>
    </source>
</evidence>
<dbReference type="PANTHER" id="PTHR44757:SF2">
    <property type="entry name" value="BIOFILM ARCHITECTURE MAINTENANCE PROTEIN MBAA"/>
    <property type="match status" value="1"/>
</dbReference>
<dbReference type="SMART" id="SM00267">
    <property type="entry name" value="GGDEF"/>
    <property type="match status" value="1"/>
</dbReference>
<dbReference type="SUPFAM" id="SSF141868">
    <property type="entry name" value="EAL domain-like"/>
    <property type="match status" value="1"/>
</dbReference>
<feature type="domain" description="MHYT" evidence="4">
    <location>
        <begin position="12"/>
        <end position="199"/>
    </location>
</feature>
<evidence type="ECO:0000259" key="4">
    <source>
        <dbReference type="PROSITE" id="PS50924"/>
    </source>
</evidence>
<protein>
    <submittedName>
        <fullName evidence="5">Diguanylate cyclase/phosphodiesterase</fullName>
    </submittedName>
</protein>
<reference evidence="5 6" key="1">
    <citation type="submission" date="2019-03" db="EMBL/GenBank/DDBJ databases">
        <title>Freshwater and sediment microbial communities from various areas in North America, analyzing microbe dynamics in response to fracking.</title>
        <authorList>
            <person name="Lamendella R."/>
        </authorList>
    </citation>
    <scope>NUCLEOTIDE SEQUENCE [LARGE SCALE GENOMIC DNA]</scope>
    <source>
        <strain evidence="5 6">175.2</strain>
    </source>
</reference>
<keyword evidence="1" id="KW-0812">Transmembrane</keyword>
<evidence type="ECO:0000313" key="5">
    <source>
        <dbReference type="EMBL" id="TCT40194.1"/>
    </source>
</evidence>
<dbReference type="Proteomes" id="UP000295097">
    <property type="component" value="Unassembled WGS sequence"/>
</dbReference>
<dbReference type="Gene3D" id="3.20.20.450">
    <property type="entry name" value="EAL domain"/>
    <property type="match status" value="1"/>
</dbReference>
<dbReference type="Gene3D" id="3.30.70.270">
    <property type="match status" value="1"/>
</dbReference>
<feature type="domain" description="GGDEF" evidence="3">
    <location>
        <begin position="283"/>
        <end position="416"/>
    </location>
</feature>
<dbReference type="InterPro" id="IPR029787">
    <property type="entry name" value="Nucleotide_cyclase"/>
</dbReference>
<feature type="transmembrane region" description="Helical" evidence="1">
    <location>
        <begin position="16"/>
        <end position="36"/>
    </location>
</feature>
<name>A0A4R3NUJ0_9HYPH</name>
<dbReference type="PROSITE" id="PS50887">
    <property type="entry name" value="GGDEF"/>
    <property type="match status" value="1"/>
</dbReference>
<dbReference type="PROSITE" id="PS50924">
    <property type="entry name" value="MHYT"/>
    <property type="match status" value="1"/>
</dbReference>
<dbReference type="EMBL" id="SMAR01000010">
    <property type="protein sequence ID" value="TCT40194.1"/>
    <property type="molecule type" value="Genomic_DNA"/>
</dbReference>
<dbReference type="CDD" id="cd01949">
    <property type="entry name" value="GGDEF"/>
    <property type="match status" value="1"/>
</dbReference>
<sequence length="694" mass="76018">MDRLVSCLTVEHTPTAFFASVAVALVGGYLTVSLSQRIRNAPVVSSQIWLLLAGFVGGVSVWCAHFIAMLGYQVAQPHAYDPVLTFVSLGLVVVTATAGIFVGAYARRGPLLEAGGVVMGLGVGLMHFVGMAGFQASGAAVWSVWSILLSLVLGGFFGALCFTTAVRLPLRVRTFVAAFFFLLAVVSVHYISLAGLTIVPNGSAAEPFSGLQRQTMIFFTAQGTSLVFVLGFALLVLDVRNRQSLNDQVFNARAHDALTGLPNRWALGVELDKAVEDAESRGGQLALLLLDVERFKEINDVHGHSAGDYVLSAVASRLSSSAGLSGFLARAGNDEFAIILRYYTHRSETVRLMRRIAHELERPVEWRGLQFSIQVSAGVSVFPANGRAADQLIARAEAALQRAKRKGSGTAFYKSELDRGARRRNELALDLRRALSDGEFRLFYQQQHMIDSQEVFGFEVLLRWFHKEYGFIGPDEFIPLAERTGFIDTLGEWLLREACADAVNWKNPLQVGVNVAPQQLADYRFPEKVAAILEGTGLPPERLELEITESGFIDDFNRTFEAIRALKALGVKIAMDDFGTGYSSLSMLQQFPFDKIKIDRSFVQGLPENDLSAAIVRSTLMISKSLGIRVLAEGVETEEQLRFLLQEQCTRAQGFYFGKPVPRVEIEDYVSGPCPPSERCCTPIKIEPGDSGRA</sequence>
<dbReference type="InterPro" id="IPR052155">
    <property type="entry name" value="Biofilm_reg_signaling"/>
</dbReference>
<feature type="transmembrane region" description="Helical" evidence="1">
    <location>
        <begin position="117"/>
        <end position="136"/>
    </location>
</feature>
<feature type="transmembrane region" description="Helical" evidence="1">
    <location>
        <begin position="142"/>
        <end position="163"/>
    </location>
</feature>
<accession>A0A4R3NUJ0</accession>
<dbReference type="Pfam" id="PF03707">
    <property type="entry name" value="MHYT"/>
    <property type="match status" value="2"/>
</dbReference>
<gene>
    <name evidence="5" type="ORF">EDC90_101046</name>
</gene>
<dbReference type="InterPro" id="IPR005330">
    <property type="entry name" value="MHYT_dom"/>
</dbReference>
<keyword evidence="1" id="KW-0472">Membrane</keyword>
<dbReference type="InterPro" id="IPR001633">
    <property type="entry name" value="EAL_dom"/>
</dbReference>
<keyword evidence="1" id="KW-1133">Transmembrane helix</keyword>
<dbReference type="NCBIfam" id="TIGR00254">
    <property type="entry name" value="GGDEF"/>
    <property type="match status" value="1"/>
</dbReference>
<dbReference type="SMART" id="SM00052">
    <property type="entry name" value="EAL"/>
    <property type="match status" value="1"/>
</dbReference>
<evidence type="ECO:0000313" key="6">
    <source>
        <dbReference type="Proteomes" id="UP000295097"/>
    </source>
</evidence>
<dbReference type="GO" id="GO:0016020">
    <property type="term" value="C:membrane"/>
    <property type="evidence" value="ECO:0007669"/>
    <property type="project" value="UniProtKB-UniRule"/>
</dbReference>
<evidence type="ECO:0000259" key="2">
    <source>
        <dbReference type="PROSITE" id="PS50883"/>
    </source>
</evidence>
<proteinExistence type="predicted"/>
<dbReference type="OrthoDB" id="9814202at2"/>
<feature type="transmembrane region" description="Helical" evidence="1">
    <location>
        <begin position="216"/>
        <end position="237"/>
    </location>
</feature>
<dbReference type="AlphaFoldDB" id="A0A4R3NUJ0"/>
<dbReference type="Pfam" id="PF00563">
    <property type="entry name" value="EAL"/>
    <property type="match status" value="1"/>
</dbReference>
<dbReference type="InterPro" id="IPR043128">
    <property type="entry name" value="Rev_trsase/Diguanyl_cyclase"/>
</dbReference>
<feature type="transmembrane region" description="Helical" evidence="1">
    <location>
        <begin position="83"/>
        <end position="105"/>
    </location>
</feature>
<dbReference type="SUPFAM" id="SSF55073">
    <property type="entry name" value="Nucleotide cyclase"/>
    <property type="match status" value="1"/>
</dbReference>
<feature type="transmembrane region" description="Helical" evidence="1">
    <location>
        <begin position="175"/>
        <end position="196"/>
    </location>
</feature>
<dbReference type="PANTHER" id="PTHR44757">
    <property type="entry name" value="DIGUANYLATE CYCLASE DGCP"/>
    <property type="match status" value="1"/>
</dbReference>
<feature type="domain" description="EAL" evidence="2">
    <location>
        <begin position="424"/>
        <end position="674"/>
    </location>
</feature>
<evidence type="ECO:0000256" key="1">
    <source>
        <dbReference type="PROSITE-ProRule" id="PRU00244"/>
    </source>
</evidence>